<evidence type="ECO:0000313" key="3">
    <source>
        <dbReference type="Proteomes" id="UP001590950"/>
    </source>
</evidence>
<gene>
    <name evidence="2" type="ORF">N7G274_001895</name>
</gene>
<organism evidence="2 3">
    <name type="scientific">Stereocaulon virgatum</name>
    <dbReference type="NCBI Taxonomy" id="373712"/>
    <lineage>
        <taxon>Eukaryota</taxon>
        <taxon>Fungi</taxon>
        <taxon>Dikarya</taxon>
        <taxon>Ascomycota</taxon>
        <taxon>Pezizomycotina</taxon>
        <taxon>Lecanoromycetes</taxon>
        <taxon>OSLEUM clade</taxon>
        <taxon>Lecanoromycetidae</taxon>
        <taxon>Lecanorales</taxon>
        <taxon>Lecanorineae</taxon>
        <taxon>Stereocaulaceae</taxon>
        <taxon>Stereocaulon</taxon>
    </lineage>
</organism>
<accession>A0ABR4ASK8</accession>
<name>A0ABR4ASK8_9LECA</name>
<protein>
    <submittedName>
        <fullName evidence="2">Uncharacterized protein</fullName>
    </submittedName>
</protein>
<comment type="caution">
    <text evidence="2">The sequence shown here is derived from an EMBL/GenBank/DDBJ whole genome shotgun (WGS) entry which is preliminary data.</text>
</comment>
<dbReference type="Proteomes" id="UP001590950">
    <property type="component" value="Unassembled WGS sequence"/>
</dbReference>
<reference evidence="2 3" key="1">
    <citation type="submission" date="2024-09" db="EMBL/GenBank/DDBJ databases">
        <title>Rethinking Asexuality: The Enigmatic Case of Functional Sexual Genes in Lepraria (Stereocaulaceae).</title>
        <authorList>
            <person name="Doellman M."/>
            <person name="Sun Y."/>
            <person name="Barcenas-Pena A."/>
            <person name="Lumbsch H.T."/>
            <person name="Grewe F."/>
        </authorList>
    </citation>
    <scope>NUCLEOTIDE SEQUENCE [LARGE SCALE GENOMIC DNA]</scope>
    <source>
        <strain evidence="2 3">Mercado 3170</strain>
    </source>
</reference>
<keyword evidence="3" id="KW-1185">Reference proteome</keyword>
<evidence type="ECO:0000256" key="1">
    <source>
        <dbReference type="SAM" id="MobiDB-lite"/>
    </source>
</evidence>
<feature type="region of interest" description="Disordered" evidence="1">
    <location>
        <begin position="74"/>
        <end position="100"/>
    </location>
</feature>
<proteinExistence type="predicted"/>
<sequence>MALLEARRSSGNDRSLLLRYGAVPNFDDCNTHINGHSGHSIHWAVTSDFNTMLQDNPFASERIVRMLLDIFESPDIRPTGPLDRRNHSLADAESTGTKTN</sequence>
<evidence type="ECO:0000313" key="2">
    <source>
        <dbReference type="EMBL" id="KAL2046448.1"/>
    </source>
</evidence>
<dbReference type="EMBL" id="JBEFKJ010000004">
    <property type="protein sequence ID" value="KAL2046448.1"/>
    <property type="molecule type" value="Genomic_DNA"/>
</dbReference>